<proteinExistence type="predicted"/>
<dbReference type="STRING" id="87229.A0A4Z1KUP0"/>
<reference evidence="1 2" key="1">
    <citation type="submission" date="2017-12" db="EMBL/GenBank/DDBJ databases">
        <title>Comparative genomics of Botrytis spp.</title>
        <authorList>
            <person name="Valero-Jimenez C.A."/>
            <person name="Tapia P."/>
            <person name="Veloso J."/>
            <person name="Silva-Moreno E."/>
            <person name="Staats M."/>
            <person name="Valdes J.H."/>
            <person name="Van Kan J.A.L."/>
        </authorList>
    </citation>
    <scope>NUCLEOTIDE SEQUENCE [LARGE SCALE GENOMIC DNA]</scope>
    <source>
        <strain evidence="1 2">MUCL3349</strain>
    </source>
</reference>
<keyword evidence="2" id="KW-1185">Reference proteome</keyword>
<organism evidence="1 2">
    <name type="scientific">Botrytis porri</name>
    <dbReference type="NCBI Taxonomy" id="87229"/>
    <lineage>
        <taxon>Eukaryota</taxon>
        <taxon>Fungi</taxon>
        <taxon>Dikarya</taxon>
        <taxon>Ascomycota</taxon>
        <taxon>Pezizomycotina</taxon>
        <taxon>Leotiomycetes</taxon>
        <taxon>Helotiales</taxon>
        <taxon>Sclerotiniaceae</taxon>
        <taxon>Botrytis</taxon>
    </lineage>
</organism>
<evidence type="ECO:0000313" key="2">
    <source>
        <dbReference type="Proteomes" id="UP000297280"/>
    </source>
</evidence>
<comment type="caution">
    <text evidence="1">The sequence shown here is derived from an EMBL/GenBank/DDBJ whole genome shotgun (WGS) entry which is preliminary data.</text>
</comment>
<sequence length="192" mass="21714">MNKEMKISGNLEFYRKILDFENDTGKHELILGNLDRSQQRAIHSIADSRNLNYEHRHGYVRVLRNCATNWNIEVMIENSGAELIDYHEPIDSGRPLDEQSHSELDLFGSNTEVEPLLQFFSVPISTGIAQDNVASEGLPLAQPETGSQLDMPEYESVVIHQLSTESKWTSIHMSAKKLLSLQISAHQDLLGQ</sequence>
<protein>
    <submittedName>
        <fullName evidence="1">Uncharacterized protein</fullName>
    </submittedName>
</protein>
<dbReference type="AlphaFoldDB" id="A0A4Z1KUP0"/>
<accession>A0A4Z1KUP0</accession>
<evidence type="ECO:0000313" key="1">
    <source>
        <dbReference type="EMBL" id="TGO88244.1"/>
    </source>
</evidence>
<gene>
    <name evidence="1" type="ORF">BPOR_0175g00180</name>
</gene>
<name>A0A4Z1KUP0_9HELO</name>
<dbReference type="Proteomes" id="UP000297280">
    <property type="component" value="Unassembled WGS sequence"/>
</dbReference>
<dbReference type="EMBL" id="PQXO01000175">
    <property type="protein sequence ID" value="TGO88244.1"/>
    <property type="molecule type" value="Genomic_DNA"/>
</dbReference>